<dbReference type="Proteomes" id="UP001149719">
    <property type="component" value="Unassembled WGS sequence"/>
</dbReference>
<dbReference type="Pfam" id="PF02311">
    <property type="entry name" value="AraC_binding"/>
    <property type="match status" value="1"/>
</dbReference>
<keyword evidence="4" id="KW-0804">Transcription</keyword>
<dbReference type="RefSeq" id="WP_269125277.1">
    <property type="nucleotide sequence ID" value="NZ_JAPUBN010000015.1"/>
</dbReference>
<dbReference type="Gene3D" id="2.60.120.10">
    <property type="entry name" value="Jelly Rolls"/>
    <property type="match status" value="1"/>
</dbReference>
<dbReference type="PROSITE" id="PS00041">
    <property type="entry name" value="HTH_ARAC_FAMILY_1"/>
    <property type="match status" value="1"/>
</dbReference>
<dbReference type="EMBL" id="JAPUBN010000015">
    <property type="protein sequence ID" value="MCZ2722012.1"/>
    <property type="molecule type" value="Genomic_DNA"/>
</dbReference>
<dbReference type="PANTHER" id="PTHR46796:SF2">
    <property type="entry name" value="TRANSCRIPTIONAL REGULATORY PROTEIN"/>
    <property type="match status" value="1"/>
</dbReference>
<protein>
    <submittedName>
        <fullName evidence="6">AraC family transcriptional regulator</fullName>
    </submittedName>
</protein>
<keyword evidence="1" id="KW-0805">Transcription regulation</keyword>
<proteinExistence type="predicted"/>
<dbReference type="InterPro" id="IPR037923">
    <property type="entry name" value="HTH-like"/>
</dbReference>
<dbReference type="Gene3D" id="1.10.10.60">
    <property type="entry name" value="Homeodomain-like"/>
    <property type="match status" value="2"/>
</dbReference>
<gene>
    <name evidence="6" type="ORF">O1D97_10190</name>
</gene>
<dbReference type="InterPro" id="IPR003313">
    <property type="entry name" value="AraC-bd"/>
</dbReference>
<dbReference type="PROSITE" id="PS01124">
    <property type="entry name" value="HTH_ARAC_FAMILY_2"/>
    <property type="match status" value="1"/>
</dbReference>
<keyword evidence="7" id="KW-1185">Reference proteome</keyword>
<sequence length="283" mass="32564">MTPSTHPLFWRDDALPQVELRYVPDGHKVAYAAHSHREWSIGAILDGKSAFLCADRQHTVSHGDIVMMDPNIVHACNPLPNSPWAYYMMHIDVSWLAGILYESGLSPHIDFYSANMDTLKSEYFYKKFIQLAHCLMRDTCTQKNELNAQKAAMLKSYLVRLFEYLYSENQQRIGRKKPSPPATILAVAAYLDEYYLDNQSIKQLSQRFNISTSYLVRSFTKHFSMSPHAYRLNKRIQEGQIALKSGCNIVDIAQTVGFNDQAHFQRSFKQRVAATPKQYQSKK</sequence>
<evidence type="ECO:0000313" key="6">
    <source>
        <dbReference type="EMBL" id="MCZ2722012.1"/>
    </source>
</evidence>
<evidence type="ECO:0000259" key="5">
    <source>
        <dbReference type="PROSITE" id="PS01124"/>
    </source>
</evidence>
<dbReference type="SUPFAM" id="SSF51215">
    <property type="entry name" value="Regulatory protein AraC"/>
    <property type="match status" value="1"/>
</dbReference>
<dbReference type="PANTHER" id="PTHR46796">
    <property type="entry name" value="HTH-TYPE TRANSCRIPTIONAL ACTIVATOR RHAS-RELATED"/>
    <property type="match status" value="1"/>
</dbReference>
<evidence type="ECO:0000256" key="3">
    <source>
        <dbReference type="ARBA" id="ARBA00023159"/>
    </source>
</evidence>
<evidence type="ECO:0000256" key="1">
    <source>
        <dbReference type="ARBA" id="ARBA00023015"/>
    </source>
</evidence>
<dbReference type="PRINTS" id="PR00032">
    <property type="entry name" value="HTHARAC"/>
</dbReference>
<evidence type="ECO:0000256" key="2">
    <source>
        <dbReference type="ARBA" id="ARBA00023125"/>
    </source>
</evidence>
<dbReference type="InterPro" id="IPR050204">
    <property type="entry name" value="AraC_XylS_family_regulators"/>
</dbReference>
<dbReference type="Pfam" id="PF12833">
    <property type="entry name" value="HTH_18"/>
    <property type="match status" value="1"/>
</dbReference>
<dbReference type="SMART" id="SM00342">
    <property type="entry name" value="HTH_ARAC"/>
    <property type="match status" value="1"/>
</dbReference>
<organism evidence="6 7">
    <name type="scientific">Marinomonas phaeophyticola</name>
    <dbReference type="NCBI Taxonomy" id="3004091"/>
    <lineage>
        <taxon>Bacteria</taxon>
        <taxon>Pseudomonadati</taxon>
        <taxon>Pseudomonadota</taxon>
        <taxon>Gammaproteobacteria</taxon>
        <taxon>Oceanospirillales</taxon>
        <taxon>Oceanospirillaceae</taxon>
        <taxon>Marinomonas</taxon>
    </lineage>
</organism>
<keyword evidence="2" id="KW-0238">DNA-binding</keyword>
<keyword evidence="3" id="KW-0010">Activator</keyword>
<accession>A0ABT4JVD5</accession>
<evidence type="ECO:0000256" key="4">
    <source>
        <dbReference type="ARBA" id="ARBA00023163"/>
    </source>
</evidence>
<evidence type="ECO:0000313" key="7">
    <source>
        <dbReference type="Proteomes" id="UP001149719"/>
    </source>
</evidence>
<dbReference type="SUPFAM" id="SSF46689">
    <property type="entry name" value="Homeodomain-like"/>
    <property type="match status" value="2"/>
</dbReference>
<name>A0ABT4JVD5_9GAMM</name>
<feature type="domain" description="HTH araC/xylS-type" evidence="5">
    <location>
        <begin position="185"/>
        <end position="282"/>
    </location>
</feature>
<dbReference type="InterPro" id="IPR014710">
    <property type="entry name" value="RmlC-like_jellyroll"/>
</dbReference>
<comment type="caution">
    <text evidence="6">The sequence shown here is derived from an EMBL/GenBank/DDBJ whole genome shotgun (WGS) entry which is preliminary data.</text>
</comment>
<dbReference type="InterPro" id="IPR018060">
    <property type="entry name" value="HTH_AraC"/>
</dbReference>
<dbReference type="InterPro" id="IPR009057">
    <property type="entry name" value="Homeodomain-like_sf"/>
</dbReference>
<reference evidence="6" key="1">
    <citation type="submission" date="2022-12" db="EMBL/GenBank/DDBJ databases">
        <title>Marinomonas 15G1-11 sp. nov, isolated from marine algae.</title>
        <authorList>
            <person name="Butt M."/>
            <person name="Choi D.G."/>
            <person name="Kim J.M."/>
            <person name="Lee J.K."/>
            <person name="Baek J.H."/>
            <person name="Jeon C.O."/>
        </authorList>
    </citation>
    <scope>NUCLEOTIDE SEQUENCE</scope>
    <source>
        <strain evidence="6">15G1-11</strain>
    </source>
</reference>
<dbReference type="InterPro" id="IPR020449">
    <property type="entry name" value="Tscrpt_reg_AraC-type_HTH"/>
</dbReference>
<dbReference type="InterPro" id="IPR018062">
    <property type="entry name" value="HTH_AraC-typ_CS"/>
</dbReference>